<evidence type="ECO:0000313" key="1">
    <source>
        <dbReference type="EMBL" id="KAI7941195.1"/>
    </source>
</evidence>
<name>A0ACC0DZK5_9BASI</name>
<reference evidence="2" key="1">
    <citation type="journal article" date="2018" name="BMC Genomics">
        <title>Genomic insights into host adaptation between the wheat stripe rust pathogen (Puccinia striiformis f. sp. tritici) and the barley stripe rust pathogen (Puccinia striiformis f. sp. hordei).</title>
        <authorList>
            <person name="Xia C."/>
            <person name="Wang M."/>
            <person name="Yin C."/>
            <person name="Cornejo O.E."/>
            <person name="Hulbert S.H."/>
            <person name="Chen X."/>
        </authorList>
    </citation>
    <scope>NUCLEOTIDE SEQUENCE [LARGE SCALE GENOMIC DNA]</scope>
    <source>
        <strain evidence="2">93-210</strain>
    </source>
</reference>
<evidence type="ECO:0000313" key="2">
    <source>
        <dbReference type="Proteomes" id="UP001060170"/>
    </source>
</evidence>
<comment type="caution">
    <text evidence="1">The sequence shown here is derived from an EMBL/GenBank/DDBJ whole genome shotgun (WGS) entry which is preliminary data.</text>
</comment>
<reference evidence="1 2" key="3">
    <citation type="journal article" date="2022" name="Microbiol. Spectr.">
        <title>Folding features and dynamics of 3D genome architecture in plant fungal pathogens.</title>
        <authorList>
            <person name="Xia C."/>
        </authorList>
    </citation>
    <scope>NUCLEOTIDE SEQUENCE [LARGE SCALE GENOMIC DNA]</scope>
    <source>
        <strain evidence="1 2">93-210</strain>
    </source>
</reference>
<dbReference type="Proteomes" id="UP001060170">
    <property type="component" value="Chromosome 13"/>
</dbReference>
<accession>A0ACC0DZK5</accession>
<proteinExistence type="predicted"/>
<dbReference type="EMBL" id="CM045877">
    <property type="protein sequence ID" value="KAI7941195.1"/>
    <property type="molecule type" value="Genomic_DNA"/>
</dbReference>
<gene>
    <name evidence="1" type="ORF">MJO28_013480</name>
</gene>
<protein>
    <submittedName>
        <fullName evidence="1">Uncharacterized protein</fullName>
    </submittedName>
</protein>
<reference evidence="2" key="2">
    <citation type="journal article" date="2018" name="Mol. Plant Microbe Interact.">
        <title>Genome sequence resources for the wheat stripe rust pathogen (Puccinia striiformis f. sp. tritici) and the barley stripe rust pathogen (Puccinia striiformis f. sp. hordei).</title>
        <authorList>
            <person name="Xia C."/>
            <person name="Wang M."/>
            <person name="Yin C."/>
            <person name="Cornejo O.E."/>
            <person name="Hulbert S.H."/>
            <person name="Chen X."/>
        </authorList>
    </citation>
    <scope>NUCLEOTIDE SEQUENCE [LARGE SCALE GENOMIC DNA]</scope>
    <source>
        <strain evidence="2">93-210</strain>
    </source>
</reference>
<keyword evidence="2" id="KW-1185">Reference proteome</keyword>
<sequence>MRTVLCDDLVITASPAPSGSMMSIPVTSSDCDTDSDEGVPELPNQTVAPAHSSHSAGPTEQVQFPDQPTITFLSPTDRLDHYASMPRDMMPTISNSTETTVAADAPLDVMYGKELTSYPHQTIIEEEMKASLLSLLSIQSFTYMLSKPETRNVFRDWLVIQGGEEKLDRWTQESRINQLHVEAQQSARQLLQHYRENDEKRDGRTSSDLDRLNSDAIKEAVNLAHSSQVLSESRQYLMQSLYNDTFKQFITSKLLEITKMKLRSGVDENTCEGLGHERNSIIGKNCRFLQGPGTSPQSIQRLRLALKQGLPCVELLLNYKADGTPFYCLLSIIPLFDEKGFLSYYIGGQINVTDELRNNEIMALISQTNSDPAEITSADFSRSPSTIADRRKSRKVATIDSALLNSLSSSMGSQASESTLGIKPKPSRNRSLNWFSSLMKQEKENADVRFTKPDDRREFQGSTLRDSLSAFQSTYSRLILFNKSTRTIIFVTPAALNFLGLPSDTIEETYSSALLHRDFLDLVENCKTTRKTAVSKKTLKKIISNNASASFQCELCWSYTMDDQSTRILLKHTKKVQVAETSVVHLPHRFTGAQLTPLIDETGNCASYVAVLS</sequence>
<organism evidence="1 2">
    <name type="scientific">Puccinia striiformis f. sp. tritici</name>
    <dbReference type="NCBI Taxonomy" id="168172"/>
    <lineage>
        <taxon>Eukaryota</taxon>
        <taxon>Fungi</taxon>
        <taxon>Dikarya</taxon>
        <taxon>Basidiomycota</taxon>
        <taxon>Pucciniomycotina</taxon>
        <taxon>Pucciniomycetes</taxon>
        <taxon>Pucciniales</taxon>
        <taxon>Pucciniaceae</taxon>
        <taxon>Puccinia</taxon>
    </lineage>
</organism>